<dbReference type="NCBIfam" id="TIGR02937">
    <property type="entry name" value="sigma70-ECF"/>
    <property type="match status" value="1"/>
</dbReference>
<dbReference type="OrthoDB" id="759001at2"/>
<dbReference type="GO" id="GO:0006352">
    <property type="term" value="P:DNA-templated transcription initiation"/>
    <property type="evidence" value="ECO:0007669"/>
    <property type="project" value="InterPro"/>
</dbReference>
<keyword evidence="4" id="KW-0804">Transcription</keyword>
<dbReference type="STRING" id="1033731.SAMN05444145_106154"/>
<evidence type="ECO:0000313" key="8">
    <source>
        <dbReference type="Proteomes" id="UP000183253"/>
    </source>
</evidence>
<dbReference type="GO" id="GO:0003677">
    <property type="term" value="F:DNA binding"/>
    <property type="evidence" value="ECO:0007669"/>
    <property type="project" value="InterPro"/>
</dbReference>
<keyword evidence="8" id="KW-1185">Reference proteome</keyword>
<gene>
    <name evidence="7" type="ORF">SAMN05444145_106154</name>
</gene>
<feature type="domain" description="RNA polymerase sigma factor 70 region 4 type 2" evidence="6">
    <location>
        <begin position="122"/>
        <end position="170"/>
    </location>
</feature>
<evidence type="ECO:0000313" key="7">
    <source>
        <dbReference type="EMBL" id="SEA79132.1"/>
    </source>
</evidence>
<dbReference type="PANTHER" id="PTHR43133:SF46">
    <property type="entry name" value="RNA POLYMERASE SIGMA-70 FACTOR ECF SUBFAMILY"/>
    <property type="match status" value="1"/>
</dbReference>
<dbReference type="SUPFAM" id="SSF88659">
    <property type="entry name" value="Sigma3 and sigma4 domains of RNA polymerase sigma factors"/>
    <property type="match status" value="1"/>
</dbReference>
<evidence type="ECO:0000259" key="6">
    <source>
        <dbReference type="Pfam" id="PF08281"/>
    </source>
</evidence>
<dbReference type="Proteomes" id="UP000183253">
    <property type="component" value="Unassembled WGS sequence"/>
</dbReference>
<dbReference type="AlphaFoldDB" id="A0A1H4E420"/>
<dbReference type="InterPro" id="IPR014327">
    <property type="entry name" value="RNA_pol_sigma70_bacteroid"/>
</dbReference>
<evidence type="ECO:0000256" key="3">
    <source>
        <dbReference type="ARBA" id="ARBA00023082"/>
    </source>
</evidence>
<evidence type="ECO:0000256" key="1">
    <source>
        <dbReference type="ARBA" id="ARBA00010641"/>
    </source>
</evidence>
<dbReference type="Pfam" id="PF08281">
    <property type="entry name" value="Sigma70_r4_2"/>
    <property type="match status" value="1"/>
</dbReference>
<dbReference type="GO" id="GO:0016987">
    <property type="term" value="F:sigma factor activity"/>
    <property type="evidence" value="ECO:0007669"/>
    <property type="project" value="UniProtKB-KW"/>
</dbReference>
<sequence length="178" mass="20997">MNYISERELIEKLRSGDQDAYRILFLRYYMRIYLFAKGFVKDGSLAEDIAQNVFMKLWIARANISGESINHLLYTITRNEIRDYFKSGYRQRKDSLDNNPEPVTKDVDALDLIQSQYIEQVVVRTIDHLSERRKEIFRLSREENLTNKEIAEMLGISVRTVEKSIELTLKEIRKAIPS</sequence>
<dbReference type="InterPro" id="IPR013325">
    <property type="entry name" value="RNA_pol_sigma_r2"/>
</dbReference>
<accession>A0A1H4E420</accession>
<dbReference type="PANTHER" id="PTHR43133">
    <property type="entry name" value="RNA POLYMERASE ECF-TYPE SIGMA FACTO"/>
    <property type="match status" value="1"/>
</dbReference>
<feature type="domain" description="RNA polymerase sigma-70 region 2" evidence="5">
    <location>
        <begin position="24"/>
        <end position="87"/>
    </location>
</feature>
<dbReference type="RefSeq" id="WP_010266511.1">
    <property type="nucleotide sequence ID" value="NZ_CAEG01000021.1"/>
</dbReference>
<dbReference type="InterPro" id="IPR007627">
    <property type="entry name" value="RNA_pol_sigma70_r2"/>
</dbReference>
<name>A0A1H4E420_9BACT</name>
<dbReference type="InterPro" id="IPR014284">
    <property type="entry name" value="RNA_pol_sigma-70_dom"/>
</dbReference>
<proteinExistence type="inferred from homology"/>
<evidence type="ECO:0000256" key="4">
    <source>
        <dbReference type="ARBA" id="ARBA00023163"/>
    </source>
</evidence>
<dbReference type="InterPro" id="IPR036388">
    <property type="entry name" value="WH-like_DNA-bd_sf"/>
</dbReference>
<dbReference type="EMBL" id="FNRI01000006">
    <property type="protein sequence ID" value="SEA79132.1"/>
    <property type="molecule type" value="Genomic_DNA"/>
</dbReference>
<comment type="similarity">
    <text evidence="1">Belongs to the sigma-70 factor family. ECF subfamily.</text>
</comment>
<organism evidence="7 8">
    <name type="scientific">Alistipes timonensis JC136</name>
    <dbReference type="NCBI Taxonomy" id="1033731"/>
    <lineage>
        <taxon>Bacteria</taxon>
        <taxon>Pseudomonadati</taxon>
        <taxon>Bacteroidota</taxon>
        <taxon>Bacteroidia</taxon>
        <taxon>Bacteroidales</taxon>
        <taxon>Rikenellaceae</taxon>
        <taxon>Alistipes</taxon>
    </lineage>
</organism>
<dbReference type="Gene3D" id="1.10.10.10">
    <property type="entry name" value="Winged helix-like DNA-binding domain superfamily/Winged helix DNA-binding domain"/>
    <property type="match status" value="1"/>
</dbReference>
<evidence type="ECO:0000259" key="5">
    <source>
        <dbReference type="Pfam" id="PF04542"/>
    </source>
</evidence>
<reference evidence="7 8" key="1">
    <citation type="submission" date="2016-10" db="EMBL/GenBank/DDBJ databases">
        <authorList>
            <person name="de Groot N.N."/>
        </authorList>
    </citation>
    <scope>NUCLEOTIDE SEQUENCE [LARGE SCALE GENOMIC DNA]</scope>
    <source>
        <strain evidence="7 8">DSM 25383</strain>
    </source>
</reference>
<dbReference type="NCBIfam" id="TIGR02985">
    <property type="entry name" value="Sig70_bacteroi1"/>
    <property type="match status" value="1"/>
</dbReference>
<dbReference type="InterPro" id="IPR039425">
    <property type="entry name" value="RNA_pol_sigma-70-like"/>
</dbReference>
<dbReference type="InterPro" id="IPR013324">
    <property type="entry name" value="RNA_pol_sigma_r3/r4-like"/>
</dbReference>
<dbReference type="InterPro" id="IPR013249">
    <property type="entry name" value="RNA_pol_sigma70_r4_t2"/>
</dbReference>
<evidence type="ECO:0000256" key="2">
    <source>
        <dbReference type="ARBA" id="ARBA00023015"/>
    </source>
</evidence>
<keyword evidence="3" id="KW-0731">Sigma factor</keyword>
<keyword evidence="2" id="KW-0805">Transcription regulation</keyword>
<dbReference type="SUPFAM" id="SSF88946">
    <property type="entry name" value="Sigma2 domain of RNA polymerase sigma factors"/>
    <property type="match status" value="1"/>
</dbReference>
<dbReference type="Gene3D" id="1.10.1740.10">
    <property type="match status" value="1"/>
</dbReference>
<dbReference type="Pfam" id="PF04542">
    <property type="entry name" value="Sigma70_r2"/>
    <property type="match status" value="1"/>
</dbReference>
<protein>
    <submittedName>
        <fullName evidence="7">RNA polymerase sigma-70 factor, ECF subfamily</fullName>
    </submittedName>
</protein>